<dbReference type="AlphaFoldDB" id="A0A9D1D0D4"/>
<accession>A0A9D1D0D4</accession>
<organism evidence="1 2">
    <name type="scientific">Candidatus Limivivens merdigallinarum</name>
    <dbReference type="NCBI Taxonomy" id="2840859"/>
    <lineage>
        <taxon>Bacteria</taxon>
        <taxon>Bacillati</taxon>
        <taxon>Bacillota</taxon>
        <taxon>Clostridia</taxon>
        <taxon>Lachnospirales</taxon>
        <taxon>Lachnospiraceae</taxon>
        <taxon>Lachnospiraceae incertae sedis</taxon>
        <taxon>Candidatus Limivivens</taxon>
    </lineage>
</organism>
<protein>
    <submittedName>
        <fullName evidence="1">Uncharacterized protein</fullName>
    </submittedName>
</protein>
<dbReference type="Proteomes" id="UP000886886">
    <property type="component" value="Unassembled WGS sequence"/>
</dbReference>
<evidence type="ECO:0000313" key="2">
    <source>
        <dbReference type="Proteomes" id="UP000886886"/>
    </source>
</evidence>
<reference evidence="1" key="1">
    <citation type="submission" date="2020-10" db="EMBL/GenBank/DDBJ databases">
        <authorList>
            <person name="Gilroy R."/>
        </authorList>
    </citation>
    <scope>NUCLEOTIDE SEQUENCE</scope>
    <source>
        <strain evidence="1">ChiSjej3B21-11622</strain>
    </source>
</reference>
<proteinExistence type="predicted"/>
<sequence length="235" mass="27410">MASLPDWILEGIRTKELYEWLNYGGELVGWFSNQPFAKAMIGSLLLIYGSGNDAETDFIQYHTLRLCGIFRITDRCLYEVSPILYQVFGIPEEFCFPDKEYLRDELEEKVTYLGRQMLLQERERLMAESGFQVKQFLPRIDKQQIRLAAKRYVQMGKHSGDIAYEPRFRFEEPGGFSDALMLQYLDDETNTVRKTAENWLKKSIAVIIQKQIYYGCIREELSEMEAAAAHKKRAA</sequence>
<gene>
    <name evidence="1" type="ORF">IAB26_07300</name>
</gene>
<evidence type="ECO:0000313" key="1">
    <source>
        <dbReference type="EMBL" id="HIQ96351.1"/>
    </source>
</evidence>
<name>A0A9D1D0D4_9FIRM</name>
<comment type="caution">
    <text evidence="1">The sequence shown here is derived from an EMBL/GenBank/DDBJ whole genome shotgun (WGS) entry which is preliminary data.</text>
</comment>
<dbReference type="EMBL" id="DVFT01000108">
    <property type="protein sequence ID" value="HIQ96351.1"/>
    <property type="molecule type" value="Genomic_DNA"/>
</dbReference>
<reference evidence="1" key="2">
    <citation type="journal article" date="2021" name="PeerJ">
        <title>Extensive microbial diversity within the chicken gut microbiome revealed by metagenomics and culture.</title>
        <authorList>
            <person name="Gilroy R."/>
            <person name="Ravi A."/>
            <person name="Getino M."/>
            <person name="Pursley I."/>
            <person name="Horton D.L."/>
            <person name="Alikhan N.F."/>
            <person name="Baker D."/>
            <person name="Gharbi K."/>
            <person name="Hall N."/>
            <person name="Watson M."/>
            <person name="Adriaenssens E.M."/>
            <person name="Foster-Nyarko E."/>
            <person name="Jarju S."/>
            <person name="Secka A."/>
            <person name="Antonio M."/>
            <person name="Oren A."/>
            <person name="Chaudhuri R.R."/>
            <person name="La Ragione R."/>
            <person name="Hildebrand F."/>
            <person name="Pallen M.J."/>
        </authorList>
    </citation>
    <scope>NUCLEOTIDE SEQUENCE</scope>
    <source>
        <strain evidence="1">ChiSjej3B21-11622</strain>
    </source>
</reference>